<keyword evidence="2" id="KW-0732">Signal</keyword>
<feature type="coiled-coil region" evidence="1">
    <location>
        <begin position="33"/>
        <end position="60"/>
    </location>
</feature>
<reference evidence="3 4" key="1">
    <citation type="submission" date="2016-02" db="EMBL/GenBank/DDBJ databases">
        <authorList>
            <person name="Wen L."/>
            <person name="He K."/>
            <person name="Yang H."/>
        </authorList>
    </citation>
    <scope>NUCLEOTIDE SEQUENCE [LARGE SCALE GENOMIC DNA]</scope>
    <source>
        <strain evidence="3">ShG14-8</strain>
    </source>
</reference>
<name>A0A139BQ67_9PROT</name>
<proteinExistence type="predicted"/>
<reference evidence="3 4" key="2">
    <citation type="submission" date="2016-03" db="EMBL/GenBank/DDBJ databases">
        <title>New uncultured bacterium of the family Gallionellaceae from acid mine drainage: description and reconstruction of genome based on metagenomic analysis of microbial community.</title>
        <authorList>
            <person name="Kadnikov V."/>
            <person name="Ivasenko D."/>
            <person name="Beletsky A."/>
            <person name="Mardanov A."/>
            <person name="Danilova E."/>
            <person name="Pimenov N."/>
            <person name="Karnachuk O."/>
            <person name="Ravin N."/>
        </authorList>
    </citation>
    <scope>NUCLEOTIDE SEQUENCE [LARGE SCALE GENOMIC DNA]</scope>
    <source>
        <strain evidence="3">ShG14-8</strain>
    </source>
</reference>
<dbReference type="PATRIC" id="fig|1796491.3.peg.3192"/>
<accession>A0A139BQ67</accession>
<organism evidence="3 4">
    <name type="scientific">Candidatus Gallionella acididurans</name>
    <dbReference type="NCBI Taxonomy" id="1796491"/>
    <lineage>
        <taxon>Bacteria</taxon>
        <taxon>Pseudomonadati</taxon>
        <taxon>Pseudomonadota</taxon>
        <taxon>Betaproteobacteria</taxon>
        <taxon>Nitrosomonadales</taxon>
        <taxon>Gallionellaceae</taxon>
        <taxon>Gallionella</taxon>
    </lineage>
</organism>
<sequence length="131" mass="15027">MKQQTFNKMIVTLAVCGIGFLSASAIAGQDEFQRQITQQVLQAKQKLQQAEAAKGAERQKLMSDHMKMMQEIMGKMQAMKPKAGMTMQEHEDWINEHQKLMDDMMGQMMGAQHMLMDMEKMPMNMGDMHKN</sequence>
<feature type="chain" id="PRO_5007483858" evidence="2">
    <location>
        <begin position="28"/>
        <end position="131"/>
    </location>
</feature>
<dbReference type="AlphaFoldDB" id="A0A139BQ67"/>
<comment type="caution">
    <text evidence="3">The sequence shown here is derived from an EMBL/GenBank/DDBJ whole genome shotgun (WGS) entry which is preliminary data.</text>
</comment>
<evidence type="ECO:0000256" key="1">
    <source>
        <dbReference type="SAM" id="Coils"/>
    </source>
</evidence>
<evidence type="ECO:0000256" key="2">
    <source>
        <dbReference type="SAM" id="SignalP"/>
    </source>
</evidence>
<feature type="signal peptide" evidence="2">
    <location>
        <begin position="1"/>
        <end position="27"/>
    </location>
</feature>
<protein>
    <submittedName>
        <fullName evidence="3">Uncharacterized protein</fullName>
    </submittedName>
</protein>
<gene>
    <name evidence="3" type="ORF">AWT59_2911</name>
</gene>
<dbReference type="Proteomes" id="UP000070578">
    <property type="component" value="Unassembled WGS sequence"/>
</dbReference>
<evidence type="ECO:0000313" key="3">
    <source>
        <dbReference type="EMBL" id="KXS30963.1"/>
    </source>
</evidence>
<keyword evidence="1" id="KW-0175">Coiled coil</keyword>
<dbReference type="EMBL" id="LSLI01000114">
    <property type="protein sequence ID" value="KXS30963.1"/>
    <property type="molecule type" value="Genomic_DNA"/>
</dbReference>
<evidence type="ECO:0000313" key="4">
    <source>
        <dbReference type="Proteomes" id="UP000070578"/>
    </source>
</evidence>